<evidence type="ECO:0000256" key="2">
    <source>
        <dbReference type="ARBA" id="ARBA00022475"/>
    </source>
</evidence>
<evidence type="ECO:0000256" key="3">
    <source>
        <dbReference type="ARBA" id="ARBA00022889"/>
    </source>
</evidence>
<dbReference type="Proteomes" id="UP000593565">
    <property type="component" value="Unassembled WGS sequence"/>
</dbReference>
<evidence type="ECO:0000256" key="6">
    <source>
        <dbReference type="SAM" id="SignalP"/>
    </source>
</evidence>
<dbReference type="SUPFAM" id="SSF49313">
    <property type="entry name" value="Cadherin-like"/>
    <property type="match status" value="1"/>
</dbReference>
<dbReference type="InterPro" id="IPR015919">
    <property type="entry name" value="Cadherin-like_sf"/>
</dbReference>
<evidence type="ECO:0000256" key="1">
    <source>
        <dbReference type="ARBA" id="ARBA00004236"/>
    </source>
</evidence>
<accession>A0A7J6B9D7</accession>
<comment type="caution">
    <text evidence="8">The sequence shown here is derived from an EMBL/GenBank/DDBJ whole genome shotgun (WGS) entry which is preliminary data.</text>
</comment>
<proteinExistence type="predicted"/>
<dbReference type="GO" id="GO:0005886">
    <property type="term" value="C:plasma membrane"/>
    <property type="evidence" value="ECO:0007669"/>
    <property type="project" value="UniProtKB-SubCell"/>
</dbReference>
<sequence length="167" mass="18555">MELGARVLVAFLASQIVCSAAQEEAEEAACSPGFQVKKYHVDYDGQFLKDQPLLQVVFDDCEGNKDAAFEVSHPDFLIDEDLNLVPRRDVVDSGTVIFIHWLSDHADDMAQVDIIGAPSQSTHTLREILGVGKMTPHRSKRSLLVPPMFVPENQRAPFPRSIGKVRL</sequence>
<organism evidence="8 9">
    <name type="scientific">Ameiurus melas</name>
    <name type="common">Black bullhead</name>
    <name type="synonym">Silurus melas</name>
    <dbReference type="NCBI Taxonomy" id="219545"/>
    <lineage>
        <taxon>Eukaryota</taxon>
        <taxon>Metazoa</taxon>
        <taxon>Chordata</taxon>
        <taxon>Craniata</taxon>
        <taxon>Vertebrata</taxon>
        <taxon>Euteleostomi</taxon>
        <taxon>Actinopterygii</taxon>
        <taxon>Neopterygii</taxon>
        <taxon>Teleostei</taxon>
        <taxon>Ostariophysi</taxon>
        <taxon>Siluriformes</taxon>
        <taxon>Ictaluridae</taxon>
        <taxon>Ameiurus</taxon>
    </lineage>
</organism>
<evidence type="ECO:0000313" key="8">
    <source>
        <dbReference type="EMBL" id="KAF4091650.1"/>
    </source>
</evidence>
<dbReference type="GO" id="GO:0005509">
    <property type="term" value="F:calcium ion binding"/>
    <property type="evidence" value="ECO:0007669"/>
    <property type="project" value="InterPro"/>
</dbReference>
<dbReference type="Pfam" id="PF08758">
    <property type="entry name" value="Cadherin_pro"/>
    <property type="match status" value="1"/>
</dbReference>
<evidence type="ECO:0000313" key="9">
    <source>
        <dbReference type="Proteomes" id="UP000593565"/>
    </source>
</evidence>
<comment type="subcellular location">
    <subcellularLocation>
        <location evidence="1">Cell membrane</location>
    </subcellularLocation>
</comment>
<keyword evidence="9" id="KW-1185">Reference proteome</keyword>
<dbReference type="EMBL" id="JAAGNN010000003">
    <property type="protein sequence ID" value="KAF4091650.1"/>
    <property type="molecule type" value="Genomic_DNA"/>
</dbReference>
<keyword evidence="2" id="KW-1003">Cell membrane</keyword>
<gene>
    <name evidence="8" type="ORF">AMELA_G00039660</name>
</gene>
<name>A0A7J6B9D7_AMEME</name>
<dbReference type="InterPro" id="IPR014868">
    <property type="entry name" value="Cadherin_pro_dom"/>
</dbReference>
<keyword evidence="3" id="KW-0130">Cell adhesion</keyword>
<dbReference type="AlphaFoldDB" id="A0A7J6B9D7"/>
<dbReference type="GO" id="GO:0007155">
    <property type="term" value="P:cell adhesion"/>
    <property type="evidence" value="ECO:0007669"/>
    <property type="project" value="UniProtKB-KW"/>
</dbReference>
<keyword evidence="6" id="KW-0732">Signal</keyword>
<feature type="domain" description="Cadherin prodomain" evidence="7">
    <location>
        <begin position="29"/>
        <end position="116"/>
    </location>
</feature>
<evidence type="ECO:0000256" key="4">
    <source>
        <dbReference type="ARBA" id="ARBA00023136"/>
    </source>
</evidence>
<keyword evidence="4" id="KW-0472">Membrane</keyword>
<evidence type="ECO:0000256" key="5">
    <source>
        <dbReference type="ARBA" id="ARBA00023180"/>
    </source>
</evidence>
<feature type="signal peptide" evidence="6">
    <location>
        <begin position="1"/>
        <end position="21"/>
    </location>
</feature>
<keyword evidence="5" id="KW-0325">Glycoprotein</keyword>
<evidence type="ECO:0000259" key="7">
    <source>
        <dbReference type="SMART" id="SM01055"/>
    </source>
</evidence>
<dbReference type="Gene3D" id="2.60.40.60">
    <property type="entry name" value="Cadherins"/>
    <property type="match status" value="1"/>
</dbReference>
<feature type="chain" id="PRO_5029685260" description="Cadherin prodomain domain-containing protein" evidence="6">
    <location>
        <begin position="22"/>
        <end position="167"/>
    </location>
</feature>
<protein>
    <recommendedName>
        <fullName evidence="7">Cadherin prodomain domain-containing protein</fullName>
    </recommendedName>
</protein>
<dbReference type="SMART" id="SM01055">
    <property type="entry name" value="Cadherin_pro"/>
    <property type="match status" value="1"/>
</dbReference>
<reference evidence="8 9" key="1">
    <citation type="submission" date="2020-02" db="EMBL/GenBank/DDBJ databases">
        <title>A chromosome-scale genome assembly of the black bullhead catfish (Ameiurus melas).</title>
        <authorList>
            <person name="Wen M."/>
            <person name="Zham M."/>
            <person name="Cabau C."/>
            <person name="Klopp C."/>
            <person name="Donnadieu C."/>
            <person name="Roques C."/>
            <person name="Bouchez O."/>
            <person name="Lampietro C."/>
            <person name="Jouanno E."/>
            <person name="Herpin A."/>
            <person name="Louis A."/>
            <person name="Berthelot C."/>
            <person name="Parey E."/>
            <person name="Roest-Crollius H."/>
            <person name="Braasch I."/>
            <person name="Postlethwait J."/>
            <person name="Robinson-Rechavi M."/>
            <person name="Echchiki A."/>
            <person name="Begum T."/>
            <person name="Montfort J."/>
            <person name="Schartl M."/>
            <person name="Bobe J."/>
            <person name="Guiguen Y."/>
        </authorList>
    </citation>
    <scope>NUCLEOTIDE SEQUENCE [LARGE SCALE GENOMIC DNA]</scope>
    <source>
        <strain evidence="8">M_S1</strain>
        <tissue evidence="8">Blood</tissue>
    </source>
</reference>